<sequence>MKTRLWLAAVAALSSMPASAHEVWVERDGDGPARIYLGEPAEPVPATGDPEFHRLRAPVVLADGSREPVALDRRADHIEAAVTAPGDVRVRDDAVFDPWDGKQGKQGAIFYARAGRAETHAALDLEIVPVEAHGDTLAVIFRGKPVPDISVNVIAPDRAQRELKSDAQGRITVPALGAGRYILAASHQENGAARIAGKDMASIVHVSTLSFTR</sequence>
<comment type="caution">
    <text evidence="2">The sequence shown here is derived from an EMBL/GenBank/DDBJ whole genome shotgun (WGS) entry which is preliminary data.</text>
</comment>
<dbReference type="InterPro" id="IPR019613">
    <property type="entry name" value="DUF4198"/>
</dbReference>
<dbReference type="EMBL" id="JAINVV010000008">
    <property type="protein sequence ID" value="MBY8824029.1"/>
    <property type="molecule type" value="Genomic_DNA"/>
</dbReference>
<evidence type="ECO:0000313" key="2">
    <source>
        <dbReference type="EMBL" id="MBY8824029.1"/>
    </source>
</evidence>
<gene>
    <name evidence="2" type="ORF">K7G82_17115</name>
</gene>
<keyword evidence="1" id="KW-0732">Signal</keyword>
<dbReference type="RefSeq" id="WP_222991127.1">
    <property type="nucleotide sequence ID" value="NZ_JAINVV010000008.1"/>
</dbReference>
<protein>
    <submittedName>
        <fullName evidence="2">DUF4198 domain-containing protein</fullName>
    </submittedName>
</protein>
<evidence type="ECO:0000256" key="1">
    <source>
        <dbReference type="SAM" id="SignalP"/>
    </source>
</evidence>
<feature type="signal peptide" evidence="1">
    <location>
        <begin position="1"/>
        <end position="20"/>
    </location>
</feature>
<feature type="chain" id="PRO_5046544908" evidence="1">
    <location>
        <begin position="21"/>
        <end position="213"/>
    </location>
</feature>
<name>A0ABS7PSR9_9SPHN</name>
<dbReference type="Pfam" id="PF10670">
    <property type="entry name" value="DUF4198"/>
    <property type="match status" value="1"/>
</dbReference>
<accession>A0ABS7PSR9</accession>
<evidence type="ECO:0000313" key="3">
    <source>
        <dbReference type="Proteomes" id="UP000706039"/>
    </source>
</evidence>
<keyword evidence="3" id="KW-1185">Reference proteome</keyword>
<organism evidence="2 3">
    <name type="scientific">Sphingomonas colocasiae</name>
    <dbReference type="NCBI Taxonomy" id="1848973"/>
    <lineage>
        <taxon>Bacteria</taxon>
        <taxon>Pseudomonadati</taxon>
        <taxon>Pseudomonadota</taxon>
        <taxon>Alphaproteobacteria</taxon>
        <taxon>Sphingomonadales</taxon>
        <taxon>Sphingomonadaceae</taxon>
        <taxon>Sphingomonas</taxon>
    </lineage>
</organism>
<proteinExistence type="predicted"/>
<dbReference type="Proteomes" id="UP000706039">
    <property type="component" value="Unassembled WGS sequence"/>
</dbReference>
<reference evidence="2 3" key="1">
    <citation type="submission" date="2021-08" db="EMBL/GenBank/DDBJ databases">
        <authorList>
            <person name="Tuo L."/>
        </authorList>
    </citation>
    <scope>NUCLEOTIDE SEQUENCE [LARGE SCALE GENOMIC DNA]</scope>
    <source>
        <strain evidence="2 3">JCM 31229</strain>
    </source>
</reference>